<gene>
    <name evidence="3" type="ORF">BON22_4023</name>
    <name evidence="2" type="ORF">CYFA0S_14e00232g</name>
</gene>
<evidence type="ECO:0000313" key="4">
    <source>
        <dbReference type="Proteomes" id="UP000189513"/>
    </source>
</evidence>
<evidence type="ECO:0000313" key="2">
    <source>
        <dbReference type="EMBL" id="CDR44155.1"/>
    </source>
</evidence>
<keyword evidence="4" id="KW-1185">Reference proteome</keyword>
<dbReference type="EMBL" id="MPUK01000008">
    <property type="protein sequence ID" value="ONH66257.1"/>
    <property type="molecule type" value="Genomic_DNA"/>
</dbReference>
<feature type="compositionally biased region" description="Basic residues" evidence="1">
    <location>
        <begin position="116"/>
        <end position="127"/>
    </location>
</feature>
<name>A0A061B8D8_CYBFA</name>
<reference evidence="2" key="1">
    <citation type="journal article" date="2014" name="Genome Announc.">
        <title>Genome sequence of the yeast Cyberlindnera fabianii (Hansenula fabianii).</title>
        <authorList>
            <person name="Freel K.C."/>
            <person name="Sarilar V."/>
            <person name="Neuveglise C."/>
            <person name="Devillers H."/>
            <person name="Friedrich A."/>
            <person name="Schacherer J."/>
        </authorList>
    </citation>
    <scope>NUCLEOTIDE SEQUENCE</scope>
    <source>
        <strain evidence="2">YJS4271</strain>
    </source>
</reference>
<evidence type="ECO:0000256" key="1">
    <source>
        <dbReference type="SAM" id="MobiDB-lite"/>
    </source>
</evidence>
<feature type="compositionally biased region" description="Low complexity" evidence="1">
    <location>
        <begin position="62"/>
        <end position="79"/>
    </location>
</feature>
<accession>A0A061B8D8</accession>
<dbReference type="Proteomes" id="UP000189513">
    <property type="component" value="Unassembled WGS sequence"/>
</dbReference>
<protein>
    <submittedName>
        <fullName evidence="2">CYFA0S14e00232g1_1</fullName>
    </submittedName>
</protein>
<evidence type="ECO:0000313" key="3">
    <source>
        <dbReference type="EMBL" id="ONH66257.1"/>
    </source>
</evidence>
<dbReference type="AlphaFoldDB" id="A0A061B8D8"/>
<feature type="region of interest" description="Disordered" evidence="1">
    <location>
        <begin position="1"/>
        <end position="212"/>
    </location>
</feature>
<feature type="compositionally biased region" description="Low complexity" evidence="1">
    <location>
        <begin position="165"/>
        <end position="177"/>
    </location>
</feature>
<organism evidence="2">
    <name type="scientific">Cyberlindnera fabianii</name>
    <name type="common">Yeast</name>
    <name type="synonym">Hansenula fabianii</name>
    <dbReference type="NCBI Taxonomy" id="36022"/>
    <lineage>
        <taxon>Eukaryota</taxon>
        <taxon>Fungi</taxon>
        <taxon>Dikarya</taxon>
        <taxon>Ascomycota</taxon>
        <taxon>Saccharomycotina</taxon>
        <taxon>Saccharomycetes</taxon>
        <taxon>Phaffomycetales</taxon>
        <taxon>Phaffomycetaceae</taxon>
        <taxon>Cyberlindnera</taxon>
    </lineage>
</organism>
<reference evidence="4" key="2">
    <citation type="journal article" date="2017" name="Genome Announc.">
        <title>Genome sequences of Cyberlindnera fabianii 65, Pichia kudriavzevii 129, and Saccharomyces cerevisiae 131 isolated from fermented masau fruits in Zimbabwe.</title>
        <authorList>
            <person name="van Rijswijck I.M.H."/>
            <person name="Derks M.F.L."/>
            <person name="Abee T."/>
            <person name="de Ridder D."/>
            <person name="Smid E.J."/>
        </authorList>
    </citation>
    <scope>NUCLEOTIDE SEQUENCE [LARGE SCALE GENOMIC DNA]</scope>
    <source>
        <strain evidence="4">65</strain>
    </source>
</reference>
<reference evidence="3" key="3">
    <citation type="submission" date="2017-01" db="EMBL/GenBank/DDBJ databases">
        <authorList>
            <person name="Mah S.A."/>
            <person name="Swanson W.J."/>
            <person name="Moy G.W."/>
            <person name="Vacquier V.D."/>
        </authorList>
    </citation>
    <scope>NUCLEOTIDE SEQUENCE [LARGE SCALE GENOMIC DNA]</scope>
    <source>
        <strain evidence="3">65</strain>
    </source>
</reference>
<dbReference type="EMBL" id="LK052899">
    <property type="protein sequence ID" value="CDR44155.1"/>
    <property type="molecule type" value="Genomic_DNA"/>
</dbReference>
<feature type="compositionally biased region" description="Low complexity" evidence="1">
    <location>
        <begin position="128"/>
        <end position="137"/>
    </location>
</feature>
<dbReference type="VEuPathDB" id="FungiDB:BON22_4023"/>
<sequence>MTQAGNFDASYTKPPKRDFNKLPPARLPNGSPVNFGNGPAKVNNQRARGDRSTHQSQKKSNEQSQAQSQNQNQNRAQAKNRNKGNQTQCKQSKNKSQKSDDIDQSALNTETTLAAPKKKRSSKKNNKQKNNVSSSQSPRAGEDLSSPLSSPEMGKAKADTNYRLSSSPSPQAPIQKAPKPKKNGKATYTGAFAPSSNHAPEAISLPKPSFLS</sequence>
<proteinExistence type="predicted"/>